<gene>
    <name evidence="2" type="ORF">KK083_27340</name>
</gene>
<evidence type="ECO:0000313" key="2">
    <source>
        <dbReference type="EMBL" id="MBT1700634.1"/>
    </source>
</evidence>
<keyword evidence="3" id="KW-1185">Reference proteome</keyword>
<reference evidence="2 3" key="1">
    <citation type="submission" date="2021-05" db="EMBL/GenBank/DDBJ databases">
        <title>A Polyphasic approach of four new species of the genus Ohtaekwangia: Ohtaekwangia histidinii sp. nov., Ohtaekwangia cretensis sp. nov., Ohtaekwangia indiensis sp. nov., Ohtaekwangia reichenbachii sp. nov. from diverse environment.</title>
        <authorList>
            <person name="Octaviana S."/>
        </authorList>
    </citation>
    <scope>NUCLEOTIDE SEQUENCE [LARGE SCALE GENOMIC DNA]</scope>
    <source>
        <strain evidence="2 3">PWU4</strain>
    </source>
</reference>
<dbReference type="InterPro" id="IPR016176">
    <property type="entry name" value="Cbl-dep_enz_cat"/>
</dbReference>
<dbReference type="SUPFAM" id="SSF51703">
    <property type="entry name" value="Cobalamin (vitamin B12)-dependent enzymes"/>
    <property type="match status" value="1"/>
</dbReference>
<sequence>MPEKSIHSSLRETFPRVNKKMWQRAAASEIKGEDPFVQLAWNSEDDIAFSPYYDHHDVEHLGYLKKFQHAASVNSYTGPQKWLCVPRVSVNDEHQANKISLQHLSSGADGVLFHILSNTEVTPLLHQIEWPFCSLFFQADNSFFTTQLQSYIKQHTAEAHAFTGALFWETSPKKGEVDFYFHTTKKICSLGVVIKPSSAVLEVADALTQGVTLIEKLKGVTDDETLFHSIAFSLSAGTIFFETIAKLKALRLLWYQVSQVYQITRYQPSDLHIHVRAGAWIKNDFEPHGNMIGSTTAAMASVMGGCDSLTVEPQDENNSTMNRIARNVSAVLREESHLDKVADPVAGSYASDIMVHEIAARAWAQFQSNMK</sequence>
<protein>
    <recommendedName>
        <fullName evidence="1">Methylmalonyl-CoA mutase alpha/beta chain catalytic domain-containing protein</fullName>
    </recommendedName>
</protein>
<dbReference type="Pfam" id="PF01642">
    <property type="entry name" value="MM_CoA_mutase"/>
    <property type="match status" value="1"/>
</dbReference>
<accession>A0AAP2DU29</accession>
<comment type="caution">
    <text evidence="2">The sequence shown here is derived from an EMBL/GenBank/DDBJ whole genome shotgun (WGS) entry which is preliminary data.</text>
</comment>
<dbReference type="PANTHER" id="PTHR48101:SF4">
    <property type="entry name" value="METHYLMALONYL-COA MUTASE, MITOCHONDRIAL"/>
    <property type="match status" value="1"/>
</dbReference>
<dbReference type="Gene3D" id="3.20.20.240">
    <property type="entry name" value="Methylmalonyl-CoA mutase"/>
    <property type="match status" value="2"/>
</dbReference>
<dbReference type="Proteomes" id="UP001319200">
    <property type="component" value="Unassembled WGS sequence"/>
</dbReference>
<dbReference type="EMBL" id="JAHESF010000044">
    <property type="protein sequence ID" value="MBT1700634.1"/>
    <property type="molecule type" value="Genomic_DNA"/>
</dbReference>
<dbReference type="GO" id="GO:0031419">
    <property type="term" value="F:cobalamin binding"/>
    <property type="evidence" value="ECO:0007669"/>
    <property type="project" value="InterPro"/>
</dbReference>
<dbReference type="AlphaFoldDB" id="A0AAP2DU29"/>
<dbReference type="RefSeq" id="WP_254169323.1">
    <property type="nucleotide sequence ID" value="NZ_JAHESF010000044.1"/>
</dbReference>
<evidence type="ECO:0000259" key="1">
    <source>
        <dbReference type="Pfam" id="PF01642"/>
    </source>
</evidence>
<dbReference type="InterPro" id="IPR006099">
    <property type="entry name" value="MeMalonylCoA_mutase_a/b_cat"/>
</dbReference>
<dbReference type="GO" id="GO:0019678">
    <property type="term" value="P:propionate metabolic process, methylmalonyl pathway"/>
    <property type="evidence" value="ECO:0007669"/>
    <property type="project" value="TreeGrafter"/>
</dbReference>
<proteinExistence type="predicted"/>
<evidence type="ECO:0000313" key="3">
    <source>
        <dbReference type="Proteomes" id="UP001319200"/>
    </source>
</evidence>
<dbReference type="GO" id="GO:0005737">
    <property type="term" value="C:cytoplasm"/>
    <property type="evidence" value="ECO:0007669"/>
    <property type="project" value="TreeGrafter"/>
</dbReference>
<dbReference type="GO" id="GO:0004494">
    <property type="term" value="F:methylmalonyl-CoA mutase activity"/>
    <property type="evidence" value="ECO:0007669"/>
    <property type="project" value="TreeGrafter"/>
</dbReference>
<name>A0AAP2DU29_9BACT</name>
<feature type="domain" description="Methylmalonyl-CoA mutase alpha/beta chain catalytic" evidence="1">
    <location>
        <begin position="197"/>
        <end position="367"/>
    </location>
</feature>
<organism evidence="2 3">
    <name type="scientific">Chryseosolibacter histidini</name>
    <dbReference type="NCBI Taxonomy" id="2782349"/>
    <lineage>
        <taxon>Bacteria</taxon>
        <taxon>Pseudomonadati</taxon>
        <taxon>Bacteroidota</taxon>
        <taxon>Cytophagia</taxon>
        <taxon>Cytophagales</taxon>
        <taxon>Chryseotaleaceae</taxon>
        <taxon>Chryseosolibacter</taxon>
    </lineage>
</organism>
<dbReference type="PANTHER" id="PTHR48101">
    <property type="entry name" value="METHYLMALONYL-COA MUTASE, MITOCHONDRIAL-RELATED"/>
    <property type="match status" value="1"/>
</dbReference>